<keyword evidence="1" id="KW-0472">Membrane</keyword>
<evidence type="ECO:0000256" key="1">
    <source>
        <dbReference type="SAM" id="Phobius"/>
    </source>
</evidence>
<organism evidence="2 3">
    <name type="scientific">Paenibacillus curdlanolyticus YK9</name>
    <dbReference type="NCBI Taxonomy" id="717606"/>
    <lineage>
        <taxon>Bacteria</taxon>
        <taxon>Bacillati</taxon>
        <taxon>Bacillota</taxon>
        <taxon>Bacilli</taxon>
        <taxon>Bacillales</taxon>
        <taxon>Paenibacillaceae</taxon>
        <taxon>Paenibacillus</taxon>
    </lineage>
</organism>
<evidence type="ECO:0008006" key="4">
    <source>
        <dbReference type="Google" id="ProtNLM"/>
    </source>
</evidence>
<dbReference type="Proteomes" id="UP000005387">
    <property type="component" value="Unassembled WGS sequence"/>
</dbReference>
<keyword evidence="1" id="KW-1133">Transmembrane helix</keyword>
<name>E0IC10_9BACL</name>
<feature type="transmembrane region" description="Helical" evidence="1">
    <location>
        <begin position="44"/>
        <end position="62"/>
    </location>
</feature>
<keyword evidence="1" id="KW-0812">Transmembrane</keyword>
<protein>
    <recommendedName>
        <fullName evidence="4">YtpI-like protein</fullName>
    </recommendedName>
</protein>
<gene>
    <name evidence="2" type="ORF">PaecuDRAFT_3199</name>
</gene>
<dbReference type="OrthoDB" id="2990512at2"/>
<sequence>MEVLQWILFAGIILTSVLSVINSFKSRRAQAIAERGLYAARTNIYMGIMLMLIALIQMLMFSGSTLRVIIGAVFLVIGLFNLFAGLRNRSAYQAMNRTP</sequence>
<dbReference type="InterPro" id="IPR025618">
    <property type="entry name" value="YtpI"/>
</dbReference>
<dbReference type="Pfam" id="PF14007">
    <property type="entry name" value="YtpI"/>
    <property type="match status" value="1"/>
</dbReference>
<evidence type="ECO:0000313" key="2">
    <source>
        <dbReference type="EMBL" id="EFM10240.1"/>
    </source>
</evidence>
<dbReference type="AlphaFoldDB" id="E0IC10"/>
<proteinExistence type="predicted"/>
<dbReference type="eggNOG" id="ENOG503374Z">
    <property type="taxonomic scope" value="Bacteria"/>
</dbReference>
<feature type="transmembrane region" description="Helical" evidence="1">
    <location>
        <begin position="6"/>
        <end position="24"/>
    </location>
</feature>
<dbReference type="RefSeq" id="WP_006039187.1">
    <property type="nucleotide sequence ID" value="NZ_AEDD01000008.1"/>
</dbReference>
<keyword evidence="3" id="KW-1185">Reference proteome</keyword>
<dbReference type="EMBL" id="AEDD01000008">
    <property type="protein sequence ID" value="EFM10240.1"/>
    <property type="molecule type" value="Genomic_DNA"/>
</dbReference>
<accession>E0IC10</accession>
<dbReference type="STRING" id="717606.PaecuDRAFT_3199"/>
<feature type="transmembrane region" description="Helical" evidence="1">
    <location>
        <begin position="68"/>
        <end position="86"/>
    </location>
</feature>
<evidence type="ECO:0000313" key="3">
    <source>
        <dbReference type="Proteomes" id="UP000005387"/>
    </source>
</evidence>
<reference evidence="2 3" key="1">
    <citation type="submission" date="2010-07" db="EMBL/GenBank/DDBJ databases">
        <title>The draft genome of Paenibacillus curdlanolyticus YK9.</title>
        <authorList>
            <consortium name="US DOE Joint Genome Institute (JGI-PGF)"/>
            <person name="Lucas S."/>
            <person name="Copeland A."/>
            <person name="Lapidus A."/>
            <person name="Cheng J.-F."/>
            <person name="Bruce D."/>
            <person name="Goodwin L."/>
            <person name="Pitluck S."/>
            <person name="Land M.L."/>
            <person name="Hauser L."/>
            <person name="Chang Y.-J."/>
            <person name="Jeffries C."/>
            <person name="Anderson I.J."/>
            <person name="Johnson E."/>
            <person name="Loganathan U."/>
            <person name="Mulhopadhyay B."/>
            <person name="Kyrpides N."/>
            <person name="Woyke T.J."/>
        </authorList>
    </citation>
    <scope>NUCLEOTIDE SEQUENCE [LARGE SCALE GENOMIC DNA]</scope>
    <source>
        <strain evidence="2 3">YK9</strain>
    </source>
</reference>